<name>A0A1R3RBX6_ASPC5</name>
<accession>A0A1R3RBX6</accession>
<dbReference type="Proteomes" id="UP000188318">
    <property type="component" value="Unassembled WGS sequence"/>
</dbReference>
<reference evidence="2" key="1">
    <citation type="journal article" date="2017" name="Genome Biol.">
        <title>Comparative genomics reveals high biological diversity and specific adaptations in the industrially and medically important fungal genus Aspergillus.</title>
        <authorList>
            <person name="de Vries R.P."/>
            <person name="Riley R."/>
            <person name="Wiebenga A."/>
            <person name="Aguilar-Osorio G."/>
            <person name="Amillis S."/>
            <person name="Uchima C.A."/>
            <person name="Anderluh G."/>
            <person name="Asadollahi M."/>
            <person name="Askin M."/>
            <person name="Barry K."/>
            <person name="Battaglia E."/>
            <person name="Bayram O."/>
            <person name="Benocci T."/>
            <person name="Braus-Stromeyer S.A."/>
            <person name="Caldana C."/>
            <person name="Canovas D."/>
            <person name="Cerqueira G.C."/>
            <person name="Chen F."/>
            <person name="Chen W."/>
            <person name="Choi C."/>
            <person name="Clum A."/>
            <person name="Dos Santos R.A."/>
            <person name="Damasio A.R."/>
            <person name="Diallinas G."/>
            <person name="Emri T."/>
            <person name="Fekete E."/>
            <person name="Flipphi M."/>
            <person name="Freyberg S."/>
            <person name="Gallo A."/>
            <person name="Gournas C."/>
            <person name="Habgood R."/>
            <person name="Hainaut M."/>
            <person name="Harispe M.L."/>
            <person name="Henrissat B."/>
            <person name="Hilden K.S."/>
            <person name="Hope R."/>
            <person name="Hossain A."/>
            <person name="Karabika E."/>
            <person name="Karaffa L."/>
            <person name="Karanyi Z."/>
            <person name="Krasevec N."/>
            <person name="Kuo A."/>
            <person name="Kusch H."/>
            <person name="LaButti K."/>
            <person name="Lagendijk E.L."/>
            <person name="Lapidus A."/>
            <person name="Levasseur A."/>
            <person name="Lindquist E."/>
            <person name="Lipzen A."/>
            <person name="Logrieco A.F."/>
            <person name="MacCabe A."/>
            <person name="Maekelae M.R."/>
            <person name="Malavazi I."/>
            <person name="Melin P."/>
            <person name="Meyer V."/>
            <person name="Mielnichuk N."/>
            <person name="Miskei M."/>
            <person name="Molnar A.P."/>
            <person name="Mule G."/>
            <person name="Ngan C.Y."/>
            <person name="Orejas M."/>
            <person name="Orosz E."/>
            <person name="Ouedraogo J.P."/>
            <person name="Overkamp K.M."/>
            <person name="Park H.-S."/>
            <person name="Perrone G."/>
            <person name="Piumi F."/>
            <person name="Punt P.J."/>
            <person name="Ram A.F."/>
            <person name="Ramon A."/>
            <person name="Rauscher S."/>
            <person name="Record E."/>
            <person name="Riano-Pachon D.M."/>
            <person name="Robert V."/>
            <person name="Roehrig J."/>
            <person name="Ruller R."/>
            <person name="Salamov A."/>
            <person name="Salih N.S."/>
            <person name="Samson R.A."/>
            <person name="Sandor E."/>
            <person name="Sanguinetti M."/>
            <person name="Schuetze T."/>
            <person name="Sepcic K."/>
            <person name="Shelest E."/>
            <person name="Sherlock G."/>
            <person name="Sophianopoulou V."/>
            <person name="Squina F.M."/>
            <person name="Sun H."/>
            <person name="Susca A."/>
            <person name="Todd R.B."/>
            <person name="Tsang A."/>
            <person name="Unkles S.E."/>
            <person name="van de Wiele N."/>
            <person name="van Rossen-Uffink D."/>
            <person name="Oliveira J.V."/>
            <person name="Vesth T.C."/>
            <person name="Visser J."/>
            <person name="Yu J.-H."/>
            <person name="Zhou M."/>
            <person name="Andersen M.R."/>
            <person name="Archer D.B."/>
            <person name="Baker S.E."/>
            <person name="Benoit I."/>
            <person name="Brakhage A.A."/>
            <person name="Braus G.H."/>
            <person name="Fischer R."/>
            <person name="Frisvad J.C."/>
            <person name="Goldman G.H."/>
            <person name="Houbraken J."/>
            <person name="Oakley B."/>
            <person name="Pocsi I."/>
            <person name="Scazzocchio C."/>
            <person name="Seiboth B."/>
            <person name="vanKuyk P.A."/>
            <person name="Wortman J."/>
            <person name="Dyer P.S."/>
            <person name="Grigoriev I.V."/>
        </authorList>
    </citation>
    <scope>NUCLEOTIDE SEQUENCE [LARGE SCALE GENOMIC DNA]</scope>
    <source>
        <strain evidence="2">ITEM 5010</strain>
    </source>
</reference>
<gene>
    <name evidence="1" type="ORF">ASPCADRAFT_134009</name>
</gene>
<proteinExistence type="predicted"/>
<organism evidence="1 2">
    <name type="scientific">Aspergillus carbonarius (strain ITEM 5010)</name>
    <dbReference type="NCBI Taxonomy" id="602072"/>
    <lineage>
        <taxon>Eukaryota</taxon>
        <taxon>Fungi</taxon>
        <taxon>Dikarya</taxon>
        <taxon>Ascomycota</taxon>
        <taxon>Pezizomycotina</taxon>
        <taxon>Eurotiomycetes</taxon>
        <taxon>Eurotiomycetidae</taxon>
        <taxon>Eurotiales</taxon>
        <taxon>Aspergillaceae</taxon>
        <taxon>Aspergillus</taxon>
        <taxon>Aspergillus subgen. Circumdati</taxon>
    </lineage>
</organism>
<evidence type="ECO:0000313" key="2">
    <source>
        <dbReference type="Proteomes" id="UP000188318"/>
    </source>
</evidence>
<dbReference type="VEuPathDB" id="FungiDB:ASPCADRAFT_134009"/>
<keyword evidence="2" id="KW-1185">Reference proteome</keyword>
<protein>
    <submittedName>
        <fullName evidence="1">Uncharacterized protein</fullName>
    </submittedName>
</protein>
<evidence type="ECO:0000313" key="1">
    <source>
        <dbReference type="EMBL" id="OOF91963.1"/>
    </source>
</evidence>
<dbReference type="AlphaFoldDB" id="A0A1R3RBX6"/>
<sequence length="132" mass="14215">MSGNLTSDAVAYAESGCSYPHTPSLDTAETMTPRASYHTYTHASPYSMLKHVNHFNEATPVQNGLNILSSGLQRPYWDLGPMHTGMNASRSAVDTDPAPGINPLQSAYPRIGTITTVATRPILRRSFIHAGG</sequence>
<dbReference type="EMBL" id="KV907509">
    <property type="protein sequence ID" value="OOF91963.1"/>
    <property type="molecule type" value="Genomic_DNA"/>
</dbReference>